<evidence type="ECO:0000313" key="2">
    <source>
        <dbReference type="Proteomes" id="UP000749559"/>
    </source>
</evidence>
<sequence length="319" mass="34754">MWIIVFSFGLLESGVFGLTCKNVGCGGMRTDAQCLPSATVETCADPNDLCFTRLDWNGNTLNVNKKCGTQSECNFSPAHGCNNENLNFGLKSCIYCCPTDECNADPESGRTCRANEDLVNGNCIQYISTSSTFAEAETYCNSIRSSLGLPSSDADVAIYLDILAARGAARAWVGLKYYGSTINDIHGEPTLLSLWGLGRPRSPAVGECLEVHAGSVTGFSEESCGMMNPFFCSRKPGTYWHKATQMFYQRLHVDTSFTSATSTYTVPVNSRIQCGLLCLTETLCTVWAYNKATNQCRVTNSYTDPDYEAAVGWNVYGDS</sequence>
<dbReference type="AlphaFoldDB" id="A0A8J1UFA9"/>
<dbReference type="CDD" id="cd00117">
    <property type="entry name" value="TFP"/>
    <property type="match status" value="1"/>
</dbReference>
<dbReference type="SUPFAM" id="SSF57302">
    <property type="entry name" value="Snake toxin-like"/>
    <property type="match status" value="1"/>
</dbReference>
<protein>
    <submittedName>
        <fullName evidence="1">Uncharacterized protein</fullName>
    </submittedName>
</protein>
<gene>
    <name evidence="1" type="ORF">OFUS_LOCUS14347</name>
</gene>
<dbReference type="PROSITE" id="PS50041">
    <property type="entry name" value="C_TYPE_LECTIN_2"/>
    <property type="match status" value="1"/>
</dbReference>
<dbReference type="Proteomes" id="UP000749559">
    <property type="component" value="Unassembled WGS sequence"/>
</dbReference>
<dbReference type="SUPFAM" id="SSF56436">
    <property type="entry name" value="C-type lectin-like"/>
    <property type="match status" value="1"/>
</dbReference>
<dbReference type="SMART" id="SM00034">
    <property type="entry name" value="CLECT"/>
    <property type="match status" value="1"/>
</dbReference>
<dbReference type="InterPro" id="IPR016186">
    <property type="entry name" value="C-type_lectin-like/link_sf"/>
</dbReference>
<dbReference type="OrthoDB" id="441660at2759"/>
<proteinExistence type="predicted"/>
<keyword evidence="2" id="KW-1185">Reference proteome</keyword>
<dbReference type="EMBL" id="CAIIXF020000007">
    <property type="protein sequence ID" value="CAH1788899.1"/>
    <property type="molecule type" value="Genomic_DNA"/>
</dbReference>
<reference evidence="1" key="1">
    <citation type="submission" date="2022-03" db="EMBL/GenBank/DDBJ databases">
        <authorList>
            <person name="Martin C."/>
        </authorList>
    </citation>
    <scope>NUCLEOTIDE SEQUENCE</scope>
</reference>
<dbReference type="Gene3D" id="3.10.100.10">
    <property type="entry name" value="Mannose-Binding Protein A, subunit A"/>
    <property type="match status" value="1"/>
</dbReference>
<organism evidence="1 2">
    <name type="scientific">Owenia fusiformis</name>
    <name type="common">Polychaete worm</name>
    <dbReference type="NCBI Taxonomy" id="6347"/>
    <lineage>
        <taxon>Eukaryota</taxon>
        <taxon>Metazoa</taxon>
        <taxon>Spiralia</taxon>
        <taxon>Lophotrochozoa</taxon>
        <taxon>Annelida</taxon>
        <taxon>Polychaeta</taxon>
        <taxon>Sedentaria</taxon>
        <taxon>Canalipalpata</taxon>
        <taxon>Sabellida</taxon>
        <taxon>Oweniida</taxon>
        <taxon>Oweniidae</taxon>
        <taxon>Owenia</taxon>
    </lineage>
</organism>
<dbReference type="InterPro" id="IPR016187">
    <property type="entry name" value="CTDL_fold"/>
</dbReference>
<dbReference type="CDD" id="cd00037">
    <property type="entry name" value="CLECT"/>
    <property type="match status" value="1"/>
</dbReference>
<accession>A0A8J1UFA9</accession>
<name>A0A8J1UFA9_OWEFU</name>
<evidence type="ECO:0000313" key="1">
    <source>
        <dbReference type="EMBL" id="CAH1788899.1"/>
    </source>
</evidence>
<comment type="caution">
    <text evidence="1">The sequence shown here is derived from an EMBL/GenBank/DDBJ whole genome shotgun (WGS) entry which is preliminary data.</text>
</comment>
<dbReference type="InterPro" id="IPR001304">
    <property type="entry name" value="C-type_lectin-like"/>
</dbReference>
<dbReference type="InterPro" id="IPR045860">
    <property type="entry name" value="Snake_toxin-like_sf"/>
</dbReference>